<dbReference type="InterPro" id="IPR048469">
    <property type="entry name" value="YchJ-like_M"/>
</dbReference>
<gene>
    <name evidence="4" type="ORF">FHS22_006368</name>
</gene>
<dbReference type="Proteomes" id="UP000562352">
    <property type="component" value="Unassembled WGS sequence"/>
</dbReference>
<dbReference type="SUPFAM" id="SSF103642">
    <property type="entry name" value="Sec-C motif"/>
    <property type="match status" value="1"/>
</dbReference>
<dbReference type="EMBL" id="JACHJJ010000029">
    <property type="protein sequence ID" value="MBB5967066.1"/>
    <property type="molecule type" value="Genomic_DNA"/>
</dbReference>
<feature type="domain" description="YchJ-like middle NTF2-like" evidence="3">
    <location>
        <begin position="42"/>
        <end position="134"/>
    </location>
</feature>
<dbReference type="AlphaFoldDB" id="A0A841DIT9"/>
<evidence type="ECO:0000313" key="4">
    <source>
        <dbReference type="EMBL" id="MBB5967066.1"/>
    </source>
</evidence>
<comment type="similarity">
    <text evidence="1 2">Belongs to the UPF0225 family.</text>
</comment>
<protein>
    <recommendedName>
        <fullName evidence="2">UPF0225 protein FHS22_006368</fullName>
    </recommendedName>
</protein>
<proteinExistence type="inferred from homology"/>
<dbReference type="SUPFAM" id="SSF54427">
    <property type="entry name" value="NTF2-like"/>
    <property type="match status" value="1"/>
</dbReference>
<evidence type="ECO:0000256" key="1">
    <source>
        <dbReference type="ARBA" id="ARBA00010839"/>
    </source>
</evidence>
<accession>A0A841DIT9</accession>
<dbReference type="RefSeq" id="WP_184947780.1">
    <property type="nucleotide sequence ID" value="NZ_BAAAWZ010000001.1"/>
</dbReference>
<reference evidence="4 5" key="1">
    <citation type="submission" date="2020-08" db="EMBL/GenBank/DDBJ databases">
        <title>Genomic Encyclopedia of Type Strains, Phase III (KMG-III): the genomes of soil and plant-associated and newly described type strains.</title>
        <authorList>
            <person name="Whitman W."/>
        </authorList>
    </citation>
    <scope>NUCLEOTIDE SEQUENCE [LARGE SCALE GENOMIC DNA]</scope>
    <source>
        <strain evidence="4 5">CECT 3303</strain>
    </source>
</reference>
<dbReference type="PANTHER" id="PTHR33747:SF1">
    <property type="entry name" value="ADENYLATE CYCLASE-ASSOCIATED CAP C-TERMINAL DOMAIN-CONTAINING PROTEIN"/>
    <property type="match status" value="1"/>
</dbReference>
<organism evidence="4 5">
    <name type="scientific">Planomonospora venezuelensis</name>
    <dbReference type="NCBI Taxonomy" id="1999"/>
    <lineage>
        <taxon>Bacteria</taxon>
        <taxon>Bacillati</taxon>
        <taxon>Actinomycetota</taxon>
        <taxon>Actinomycetes</taxon>
        <taxon>Streptosporangiales</taxon>
        <taxon>Streptosporangiaceae</taxon>
        <taxon>Planomonospora</taxon>
    </lineage>
</organism>
<comment type="caution">
    <text evidence="4">The sequence shown here is derived from an EMBL/GenBank/DDBJ whole genome shotgun (WGS) entry which is preliminary data.</text>
</comment>
<keyword evidence="5" id="KW-1185">Reference proteome</keyword>
<dbReference type="Gene3D" id="3.10.450.50">
    <property type="match status" value="1"/>
</dbReference>
<dbReference type="Pfam" id="PF02810">
    <property type="entry name" value="SEC-C"/>
    <property type="match status" value="1"/>
</dbReference>
<sequence>MPRRSSRPRPPSTPNAPCPCGLGAPYRDCCGRLHRGEAAAPTAELLMRSRFSAFSVGDEEYLLRTWHPATRPPRVDLDRTTRWVRLEILETTGGSAFHTEGTVRFRAHYEERGNAGHLDENSRFVRNEGAWVYAGAL</sequence>
<dbReference type="InterPro" id="IPR023006">
    <property type="entry name" value="YchJ-like"/>
</dbReference>
<dbReference type="InterPro" id="IPR004027">
    <property type="entry name" value="SEC_C_motif"/>
</dbReference>
<evidence type="ECO:0000256" key="2">
    <source>
        <dbReference type="HAMAP-Rule" id="MF_00612"/>
    </source>
</evidence>
<dbReference type="HAMAP" id="MF_00612">
    <property type="entry name" value="UPF0225"/>
    <property type="match status" value="1"/>
</dbReference>
<name>A0A841DIT9_PLAVE</name>
<evidence type="ECO:0000259" key="3">
    <source>
        <dbReference type="Pfam" id="PF17775"/>
    </source>
</evidence>
<dbReference type="PANTHER" id="PTHR33747">
    <property type="entry name" value="UPF0225 PROTEIN SCO1677"/>
    <property type="match status" value="1"/>
</dbReference>
<dbReference type="Pfam" id="PF17775">
    <property type="entry name" value="YchJ_M-like"/>
    <property type="match status" value="1"/>
</dbReference>
<evidence type="ECO:0000313" key="5">
    <source>
        <dbReference type="Proteomes" id="UP000562352"/>
    </source>
</evidence>
<dbReference type="InterPro" id="IPR032710">
    <property type="entry name" value="NTF2-like_dom_sf"/>
</dbReference>